<evidence type="ECO:0000313" key="7">
    <source>
        <dbReference type="EMBL" id="RAV21279.1"/>
    </source>
</evidence>
<keyword evidence="1" id="KW-0805">Transcription regulation</keyword>
<feature type="domain" description="HTH araC/xylS-type" evidence="5">
    <location>
        <begin position="418"/>
        <end position="516"/>
    </location>
</feature>
<dbReference type="PROSITE" id="PS01124">
    <property type="entry name" value="HTH_ARAC_FAMILY_2"/>
    <property type="match status" value="1"/>
</dbReference>
<feature type="domain" description="Response regulatory" evidence="6">
    <location>
        <begin position="3"/>
        <end position="119"/>
    </location>
</feature>
<evidence type="ECO:0000259" key="6">
    <source>
        <dbReference type="PROSITE" id="PS50110"/>
    </source>
</evidence>
<comment type="caution">
    <text evidence="7">The sequence shown here is derived from an EMBL/GenBank/DDBJ whole genome shotgun (WGS) entry which is preliminary data.</text>
</comment>
<dbReference type="SMART" id="SM00448">
    <property type="entry name" value="REC"/>
    <property type="match status" value="1"/>
</dbReference>
<keyword evidence="3" id="KW-0804">Transcription</keyword>
<proteinExistence type="predicted"/>
<dbReference type="InterPro" id="IPR020449">
    <property type="entry name" value="Tscrpt_reg_AraC-type_HTH"/>
</dbReference>
<dbReference type="GO" id="GO:0003700">
    <property type="term" value="F:DNA-binding transcription factor activity"/>
    <property type="evidence" value="ECO:0007669"/>
    <property type="project" value="InterPro"/>
</dbReference>
<dbReference type="PRINTS" id="PR00032">
    <property type="entry name" value="HTHARAC"/>
</dbReference>
<keyword evidence="2" id="KW-0238">DNA-binding</keyword>
<keyword evidence="4" id="KW-0597">Phosphoprotein</keyword>
<dbReference type="PANTHER" id="PTHR43280:SF10">
    <property type="entry name" value="REGULATORY PROTEIN POCR"/>
    <property type="match status" value="1"/>
</dbReference>
<dbReference type="Gene3D" id="3.40.50.2300">
    <property type="match status" value="1"/>
</dbReference>
<dbReference type="InterPro" id="IPR001789">
    <property type="entry name" value="Sig_transdc_resp-reg_receiver"/>
</dbReference>
<dbReference type="InterPro" id="IPR009057">
    <property type="entry name" value="Homeodomain-like_sf"/>
</dbReference>
<dbReference type="Pfam" id="PF00072">
    <property type="entry name" value="Response_reg"/>
    <property type="match status" value="1"/>
</dbReference>
<dbReference type="EMBL" id="QMFB01000005">
    <property type="protein sequence ID" value="RAV21279.1"/>
    <property type="molecule type" value="Genomic_DNA"/>
</dbReference>
<dbReference type="InterPro" id="IPR018062">
    <property type="entry name" value="HTH_AraC-typ_CS"/>
</dbReference>
<dbReference type="SUPFAM" id="SSF46689">
    <property type="entry name" value="Homeodomain-like"/>
    <property type="match status" value="1"/>
</dbReference>
<dbReference type="Gene3D" id="1.10.10.60">
    <property type="entry name" value="Homeodomain-like"/>
    <property type="match status" value="2"/>
</dbReference>
<evidence type="ECO:0000256" key="2">
    <source>
        <dbReference type="ARBA" id="ARBA00023125"/>
    </source>
</evidence>
<evidence type="ECO:0000313" key="8">
    <source>
        <dbReference type="Proteomes" id="UP000250369"/>
    </source>
</evidence>
<accession>A0A329MN13</accession>
<dbReference type="SMART" id="SM00342">
    <property type="entry name" value="HTH_ARAC"/>
    <property type="match status" value="1"/>
</dbReference>
<dbReference type="OrthoDB" id="9794370at2"/>
<dbReference type="Pfam" id="PF12833">
    <property type="entry name" value="HTH_18"/>
    <property type="match status" value="1"/>
</dbReference>
<organism evidence="7 8">
    <name type="scientific">Paenibacillus contaminans</name>
    <dbReference type="NCBI Taxonomy" id="450362"/>
    <lineage>
        <taxon>Bacteria</taxon>
        <taxon>Bacillati</taxon>
        <taxon>Bacillota</taxon>
        <taxon>Bacilli</taxon>
        <taxon>Bacillales</taxon>
        <taxon>Paenibacillaceae</taxon>
        <taxon>Paenibacillus</taxon>
    </lineage>
</organism>
<dbReference type="CDD" id="cd17536">
    <property type="entry name" value="REC_YesN-like"/>
    <property type="match status" value="1"/>
</dbReference>
<protein>
    <recommendedName>
        <fullName evidence="9">DNA-binding response regulator</fullName>
    </recommendedName>
</protein>
<evidence type="ECO:0000256" key="3">
    <source>
        <dbReference type="ARBA" id="ARBA00023163"/>
    </source>
</evidence>
<dbReference type="RefSeq" id="WP_113030983.1">
    <property type="nucleotide sequence ID" value="NZ_QMFB01000005.1"/>
</dbReference>
<evidence type="ECO:0000256" key="4">
    <source>
        <dbReference type="PROSITE-ProRule" id="PRU00169"/>
    </source>
</evidence>
<dbReference type="GO" id="GO:0000160">
    <property type="term" value="P:phosphorelay signal transduction system"/>
    <property type="evidence" value="ECO:0007669"/>
    <property type="project" value="InterPro"/>
</dbReference>
<evidence type="ECO:0008006" key="9">
    <source>
        <dbReference type="Google" id="ProtNLM"/>
    </source>
</evidence>
<dbReference type="AlphaFoldDB" id="A0A329MN13"/>
<reference evidence="7 8" key="1">
    <citation type="journal article" date="2009" name="Int. J. Syst. Evol. Microbiol.">
        <title>Paenibacillus contaminans sp. nov., isolated from a contaminated laboratory plate.</title>
        <authorList>
            <person name="Chou J.H."/>
            <person name="Lee J.H."/>
            <person name="Lin M.C."/>
            <person name="Chang P.S."/>
            <person name="Arun A.B."/>
            <person name="Young C.C."/>
            <person name="Chen W.M."/>
        </authorList>
    </citation>
    <scope>NUCLEOTIDE SEQUENCE [LARGE SCALE GENOMIC DNA]</scope>
    <source>
        <strain evidence="7 8">CKOBP-6</strain>
    </source>
</reference>
<evidence type="ECO:0000259" key="5">
    <source>
        <dbReference type="PROSITE" id="PS01124"/>
    </source>
</evidence>
<dbReference type="PANTHER" id="PTHR43280">
    <property type="entry name" value="ARAC-FAMILY TRANSCRIPTIONAL REGULATOR"/>
    <property type="match status" value="1"/>
</dbReference>
<dbReference type="InterPro" id="IPR018060">
    <property type="entry name" value="HTH_AraC"/>
</dbReference>
<feature type="modified residue" description="4-aspartylphosphate" evidence="4">
    <location>
        <position position="54"/>
    </location>
</feature>
<dbReference type="SUPFAM" id="SSF52172">
    <property type="entry name" value="CheY-like"/>
    <property type="match status" value="1"/>
</dbReference>
<gene>
    <name evidence="7" type="ORF">DQG23_11515</name>
</gene>
<dbReference type="PROSITE" id="PS50110">
    <property type="entry name" value="RESPONSE_REGULATORY"/>
    <property type="match status" value="1"/>
</dbReference>
<dbReference type="PROSITE" id="PS00041">
    <property type="entry name" value="HTH_ARAC_FAMILY_1"/>
    <property type="match status" value="1"/>
</dbReference>
<dbReference type="InterPro" id="IPR011006">
    <property type="entry name" value="CheY-like_superfamily"/>
</dbReference>
<dbReference type="Proteomes" id="UP000250369">
    <property type="component" value="Unassembled WGS sequence"/>
</dbReference>
<dbReference type="GO" id="GO:0043565">
    <property type="term" value="F:sequence-specific DNA binding"/>
    <property type="evidence" value="ECO:0007669"/>
    <property type="project" value="InterPro"/>
</dbReference>
<keyword evidence="8" id="KW-1185">Reference proteome</keyword>
<sequence length="521" mass="59091">MFKALIVDDQLEEREGIRFLIDKYKLKLDPVEMSNGEEAFQYLLENHVDILLTDIKMPFMDGLELTRRARELDENLKIIIFSAHGEFEYAKQAIAYKVEHYILKPIEVGEFLQVMESAITLCEQAAENKRQARTFENAHRMAAQYEKKQLLWELLHSGPISDSLRNRVDESGIRADLERSVMLLVDAAGRLFDADGLDFAKAVRECVPGEHDVLNLHEYQSVVFLKTGAHRGTNDELVMLGEQLNAHLQSRFGMNMCMAIAGPVEEAECVCGLYQQMESVLENRFFAEGSKVFLLAGSDDSLYKGPIYAADSVLETVCEQVRSGRFDQAAAGIDRLFREFSASGSHSAIYVKYLCTEIAKNLFAQIPERGDRPFRAIAESLYKTNHIEDVKRILLALLDEANGESVCSPAKSTSKAIEQIMAIIHSEYMNDLGLDYVADKVYMSSKYVSNLFKKETGQSFMKALTAHRMYKAEQLLRETNKKVADISIEVGYPNTSYFCNLFKSYFGTSPAQFRERGYSRI</sequence>
<evidence type="ECO:0000256" key="1">
    <source>
        <dbReference type="ARBA" id="ARBA00023015"/>
    </source>
</evidence>
<name>A0A329MN13_9BACL</name>